<dbReference type="PANTHER" id="PTHR36440:SF1">
    <property type="entry name" value="PUTATIVE (AFU_ORTHOLOGUE AFUA_8G07350)-RELATED"/>
    <property type="match status" value="1"/>
</dbReference>
<reference evidence="2 3" key="1">
    <citation type="submission" date="2019-06" db="EMBL/GenBank/DDBJ databases">
        <title>Sequencing the genomes of 1000 actinobacteria strains.</title>
        <authorList>
            <person name="Klenk H.-P."/>
        </authorList>
    </citation>
    <scope>NUCLEOTIDE SEQUENCE [LARGE SCALE GENOMIC DNA]</scope>
    <source>
        <strain evidence="2 3">DSM 45015</strain>
    </source>
</reference>
<dbReference type="AlphaFoldDB" id="A0A543N984"/>
<dbReference type="InterPro" id="IPR053146">
    <property type="entry name" value="QDO-like"/>
</dbReference>
<proteinExistence type="predicted"/>
<dbReference type="InterPro" id="IPR011051">
    <property type="entry name" value="RmlC_Cupin_sf"/>
</dbReference>
<keyword evidence="3" id="KW-1185">Reference proteome</keyword>
<dbReference type="EMBL" id="VFQC01000002">
    <property type="protein sequence ID" value="TQN28392.1"/>
    <property type="molecule type" value="Genomic_DNA"/>
</dbReference>
<keyword evidence="2" id="KW-0560">Oxidoreductase</keyword>
<accession>A0A543N984</accession>
<dbReference type="Proteomes" id="UP000317422">
    <property type="component" value="Unassembled WGS sequence"/>
</dbReference>
<dbReference type="PANTHER" id="PTHR36440">
    <property type="entry name" value="PUTATIVE (AFU_ORTHOLOGUE AFUA_8G07350)-RELATED"/>
    <property type="match status" value="1"/>
</dbReference>
<evidence type="ECO:0000259" key="1">
    <source>
        <dbReference type="Pfam" id="PF07883"/>
    </source>
</evidence>
<comment type="caution">
    <text evidence="2">The sequence shown here is derived from an EMBL/GenBank/DDBJ whole genome shotgun (WGS) entry which is preliminary data.</text>
</comment>
<dbReference type="Gene3D" id="2.60.120.10">
    <property type="entry name" value="Jelly Rolls"/>
    <property type="match status" value="2"/>
</dbReference>
<gene>
    <name evidence="2" type="ORF">FHX37_3730</name>
</gene>
<dbReference type="InterPro" id="IPR013096">
    <property type="entry name" value="Cupin_2"/>
</dbReference>
<feature type="domain" description="Cupin type-2" evidence="1">
    <location>
        <begin position="230"/>
        <end position="280"/>
    </location>
</feature>
<organism evidence="2 3">
    <name type="scientific">Haloactinospora alba</name>
    <dbReference type="NCBI Taxonomy" id="405555"/>
    <lineage>
        <taxon>Bacteria</taxon>
        <taxon>Bacillati</taxon>
        <taxon>Actinomycetota</taxon>
        <taxon>Actinomycetes</taxon>
        <taxon>Streptosporangiales</taxon>
        <taxon>Nocardiopsidaceae</taxon>
        <taxon>Haloactinospora</taxon>
    </lineage>
</organism>
<dbReference type="SUPFAM" id="SSF51182">
    <property type="entry name" value="RmlC-like cupins"/>
    <property type="match status" value="2"/>
</dbReference>
<sequence length="350" mass="37686">MTSTDPEAAHGPAPVVNALPGEPVPYYLASGEGLRYETDGQLWTVIARGVDTGGLFDAAFVLGPRAAGTPFHSLPSHQHSYYVFDGSAQFWLPGQSRVLVPGDSIHVPEGTPVAYRMLTHMTRLLFFSAPSGALDPLVNSGREVERHVYSPGATITGRTPPLAGARVHDIPRAAARDVQDEGLPDGAEGYVLRSRTGDRRGWPDAVNSYLARGRNTGGRYVAVNTLAAPQPYIIRHFHQRHTENFLCLSGRIWLWANGKEVLLTSGDFLHAPAGTVHSFAISAHNTQMLGLLTSDVFEPFFDVTGVATDDHVHTEGLIDPSVVTDGIRHNPDLDLVVVSDPLRGGQASVP</sequence>
<evidence type="ECO:0000313" key="3">
    <source>
        <dbReference type="Proteomes" id="UP000317422"/>
    </source>
</evidence>
<dbReference type="CDD" id="cd02215">
    <property type="entry name" value="cupin_QDO_N_C"/>
    <property type="match status" value="2"/>
</dbReference>
<evidence type="ECO:0000313" key="2">
    <source>
        <dbReference type="EMBL" id="TQN28392.1"/>
    </source>
</evidence>
<dbReference type="GO" id="GO:0051213">
    <property type="term" value="F:dioxygenase activity"/>
    <property type="evidence" value="ECO:0007669"/>
    <property type="project" value="UniProtKB-KW"/>
</dbReference>
<name>A0A543N984_9ACTN</name>
<dbReference type="InterPro" id="IPR014710">
    <property type="entry name" value="RmlC-like_jellyroll"/>
</dbReference>
<keyword evidence="2" id="KW-0223">Dioxygenase</keyword>
<dbReference type="RefSeq" id="WP_141925452.1">
    <property type="nucleotide sequence ID" value="NZ_VFQC01000002.1"/>
</dbReference>
<dbReference type="OrthoDB" id="4227163at2"/>
<protein>
    <submittedName>
        <fullName evidence="2">Quercetin 2,3-dioxygenase</fullName>
    </submittedName>
</protein>
<dbReference type="Pfam" id="PF07883">
    <property type="entry name" value="Cupin_2"/>
    <property type="match status" value="1"/>
</dbReference>